<evidence type="ECO:0000313" key="8">
    <source>
        <dbReference type="EMBL" id="RZS71032.1"/>
    </source>
</evidence>
<proteinExistence type="inferred from homology"/>
<dbReference type="RefSeq" id="WP_130541570.1">
    <property type="nucleotide sequence ID" value="NZ_CP042431.1"/>
</dbReference>
<dbReference type="GO" id="GO:0009279">
    <property type="term" value="C:cell outer membrane"/>
    <property type="evidence" value="ECO:0007669"/>
    <property type="project" value="UniProtKB-SubCell"/>
</dbReference>
<comment type="similarity">
    <text evidence="2">Belongs to the SusD family.</text>
</comment>
<keyword evidence="5" id="KW-0998">Cell outer membrane</keyword>
<dbReference type="Gene3D" id="1.25.40.390">
    <property type="match status" value="1"/>
</dbReference>
<evidence type="ECO:0000313" key="9">
    <source>
        <dbReference type="Proteomes" id="UP000293874"/>
    </source>
</evidence>
<evidence type="ECO:0000256" key="5">
    <source>
        <dbReference type="ARBA" id="ARBA00023237"/>
    </source>
</evidence>
<feature type="domain" description="SusD-like N-terminal" evidence="7">
    <location>
        <begin position="21"/>
        <end position="215"/>
    </location>
</feature>
<evidence type="ECO:0000259" key="7">
    <source>
        <dbReference type="Pfam" id="PF14322"/>
    </source>
</evidence>
<dbReference type="Pfam" id="PF14322">
    <property type="entry name" value="SusD-like_3"/>
    <property type="match status" value="1"/>
</dbReference>
<feature type="domain" description="RagB/SusD" evidence="6">
    <location>
        <begin position="343"/>
        <end position="463"/>
    </location>
</feature>
<gene>
    <name evidence="8" type="ORF">EV199_2932</name>
</gene>
<name>A0A4Q7MQM9_9BACT</name>
<evidence type="ECO:0000256" key="2">
    <source>
        <dbReference type="ARBA" id="ARBA00006275"/>
    </source>
</evidence>
<dbReference type="Pfam" id="PF07980">
    <property type="entry name" value="SusD_RagB"/>
    <property type="match status" value="1"/>
</dbReference>
<dbReference type="OrthoDB" id="727588at2"/>
<evidence type="ECO:0000256" key="4">
    <source>
        <dbReference type="ARBA" id="ARBA00023136"/>
    </source>
</evidence>
<evidence type="ECO:0000259" key="6">
    <source>
        <dbReference type="Pfam" id="PF07980"/>
    </source>
</evidence>
<keyword evidence="4" id="KW-0472">Membrane</keyword>
<protein>
    <submittedName>
        <fullName evidence="8">SusD-like starch-binding protein associating with outer membrane</fullName>
    </submittedName>
</protein>
<evidence type="ECO:0000256" key="3">
    <source>
        <dbReference type="ARBA" id="ARBA00022729"/>
    </source>
</evidence>
<dbReference type="InterPro" id="IPR012944">
    <property type="entry name" value="SusD_RagB_dom"/>
</dbReference>
<dbReference type="EMBL" id="SGXA01000002">
    <property type="protein sequence ID" value="RZS71032.1"/>
    <property type="molecule type" value="Genomic_DNA"/>
</dbReference>
<evidence type="ECO:0000256" key="1">
    <source>
        <dbReference type="ARBA" id="ARBA00004442"/>
    </source>
</evidence>
<organism evidence="8 9">
    <name type="scientific">Pseudobacter ginsenosidimutans</name>
    <dbReference type="NCBI Taxonomy" id="661488"/>
    <lineage>
        <taxon>Bacteria</taxon>
        <taxon>Pseudomonadati</taxon>
        <taxon>Bacteroidota</taxon>
        <taxon>Chitinophagia</taxon>
        <taxon>Chitinophagales</taxon>
        <taxon>Chitinophagaceae</taxon>
        <taxon>Pseudobacter</taxon>
    </lineage>
</organism>
<reference evidence="8 9" key="1">
    <citation type="submission" date="2019-02" db="EMBL/GenBank/DDBJ databases">
        <title>Genomic Encyclopedia of Type Strains, Phase IV (KMG-IV): sequencing the most valuable type-strain genomes for metagenomic binning, comparative biology and taxonomic classification.</title>
        <authorList>
            <person name="Goeker M."/>
        </authorList>
    </citation>
    <scope>NUCLEOTIDE SEQUENCE [LARGE SCALE GENOMIC DNA]</scope>
    <source>
        <strain evidence="8 9">DSM 18116</strain>
    </source>
</reference>
<keyword evidence="3" id="KW-0732">Signal</keyword>
<dbReference type="InterPro" id="IPR011990">
    <property type="entry name" value="TPR-like_helical_dom_sf"/>
</dbReference>
<comment type="subcellular location">
    <subcellularLocation>
        <location evidence="1">Cell outer membrane</location>
    </subcellularLocation>
</comment>
<accession>A0A4Q7MQM9</accession>
<keyword evidence="9" id="KW-1185">Reference proteome</keyword>
<comment type="caution">
    <text evidence="8">The sequence shown here is derived from an EMBL/GenBank/DDBJ whole genome shotgun (WGS) entry which is preliminary data.</text>
</comment>
<dbReference type="InterPro" id="IPR033985">
    <property type="entry name" value="SusD-like_N"/>
</dbReference>
<dbReference type="AlphaFoldDB" id="A0A4Q7MQM9"/>
<dbReference type="Proteomes" id="UP000293874">
    <property type="component" value="Unassembled WGS sequence"/>
</dbReference>
<dbReference type="PROSITE" id="PS51257">
    <property type="entry name" value="PROKAR_LIPOPROTEIN"/>
    <property type="match status" value="1"/>
</dbReference>
<dbReference type="SUPFAM" id="SSF48452">
    <property type="entry name" value="TPR-like"/>
    <property type="match status" value="1"/>
</dbReference>
<sequence length="504" mass="56280">MKSSKYFLIAFLVITAVSCKKWLDVKPTSELDRSEIFSSERGYREALTGVYANLTKPELYGRETTWGIVECMAGTYGAGMAGNYRTFATYGYKKTNPNYWTGIVTFFNPIWTGVYKQIANLNSLLETIDGNKGIFSGDNYNIVKGEALGLRAYLHFELLCLYGPSYASGGANTPAIPYIDKLTTMISPMLTVDSAMGLIIRDLEASKKLLVNDPMHMGTTPPEVLAPLPGSSYSSFGVASYHNRRFNFNYYAAIATLARAYMWKGDKVNALLQAKEIMADQSARFPWVKSTRVVPPTAATSEQDKTYATETIFALNIKLINDYQDGLIYQGTKRLSSFALCPHAYSTSGTIFEGSTDLRKNNLATSYSGSIAVSNKFHQVTGITSVYSFFQERVPLIRTAEIYYIAAECESDPSVARLYVDSVRSKRGLANMPLSPAITRTDLDIEIRKEYQKEFIGEGRLWFFQKRKDLDLASAANQAIYKTSAMFLKNAYVLDRPDDEDGNR</sequence>